<protein>
    <recommendedName>
        <fullName evidence="4">FLYWCH-type domain-containing protein</fullName>
    </recommendedName>
</protein>
<organism evidence="8 9">
    <name type="scientific">Rotaria sordida</name>
    <dbReference type="NCBI Taxonomy" id="392033"/>
    <lineage>
        <taxon>Eukaryota</taxon>
        <taxon>Metazoa</taxon>
        <taxon>Spiralia</taxon>
        <taxon>Gnathifera</taxon>
        <taxon>Rotifera</taxon>
        <taxon>Eurotatoria</taxon>
        <taxon>Bdelloidea</taxon>
        <taxon>Philodinida</taxon>
        <taxon>Philodinidae</taxon>
        <taxon>Rotaria</taxon>
    </lineage>
</organism>
<evidence type="ECO:0000313" key="9">
    <source>
        <dbReference type="Proteomes" id="UP000663823"/>
    </source>
</evidence>
<sequence>MSTFLLSKTKRNKPLLLCNGFSYTIDKTTDEKIYWKCESARTLKCKGRIHTDSLSTIILHETNNHCHLGNAVSSEIRIFQEKIRDRAINYNESTQTIIDNCLMNLSDHAVARIPNFKHIKNCERL</sequence>
<evidence type="ECO:0000256" key="1">
    <source>
        <dbReference type="ARBA" id="ARBA00022723"/>
    </source>
</evidence>
<dbReference type="Proteomes" id="UP000663889">
    <property type="component" value="Unassembled WGS sequence"/>
</dbReference>
<dbReference type="Proteomes" id="UP000663874">
    <property type="component" value="Unassembled WGS sequence"/>
</dbReference>
<dbReference type="Proteomes" id="UP000663823">
    <property type="component" value="Unassembled WGS sequence"/>
</dbReference>
<proteinExistence type="predicted"/>
<dbReference type="Proteomes" id="UP000663882">
    <property type="component" value="Unassembled WGS sequence"/>
</dbReference>
<reference evidence="8" key="1">
    <citation type="submission" date="2021-02" db="EMBL/GenBank/DDBJ databases">
        <authorList>
            <person name="Nowell W R."/>
        </authorList>
    </citation>
    <scope>NUCLEOTIDE SEQUENCE</scope>
</reference>
<dbReference type="EMBL" id="CAJNOO010001620">
    <property type="protein sequence ID" value="CAF1178699.1"/>
    <property type="molecule type" value="Genomic_DNA"/>
</dbReference>
<keyword evidence="1" id="KW-0479">Metal-binding</keyword>
<evidence type="ECO:0000313" key="8">
    <source>
        <dbReference type="EMBL" id="CAF4088592.1"/>
    </source>
</evidence>
<dbReference type="InterPro" id="IPR007588">
    <property type="entry name" value="Znf_FLYWCH"/>
</dbReference>
<dbReference type="Gene3D" id="2.20.25.240">
    <property type="match status" value="1"/>
</dbReference>
<comment type="caution">
    <text evidence="8">The sequence shown here is derived from an EMBL/GenBank/DDBJ whole genome shotgun (WGS) entry which is preliminary data.</text>
</comment>
<evidence type="ECO:0000313" key="5">
    <source>
        <dbReference type="EMBL" id="CAF1178699.1"/>
    </source>
</evidence>
<keyword evidence="2" id="KW-0863">Zinc-finger</keyword>
<dbReference type="AlphaFoldDB" id="A0A819UA68"/>
<dbReference type="EMBL" id="CAJNOU010002028">
    <property type="protein sequence ID" value="CAF1282253.1"/>
    <property type="molecule type" value="Genomic_DNA"/>
</dbReference>
<accession>A0A819UA68</accession>
<keyword evidence="3" id="KW-0862">Zinc</keyword>
<evidence type="ECO:0000313" key="6">
    <source>
        <dbReference type="EMBL" id="CAF1282253.1"/>
    </source>
</evidence>
<dbReference type="GO" id="GO:0008270">
    <property type="term" value="F:zinc ion binding"/>
    <property type="evidence" value="ECO:0007669"/>
    <property type="project" value="UniProtKB-KW"/>
</dbReference>
<dbReference type="EMBL" id="CAJOAX010011181">
    <property type="protein sequence ID" value="CAF4088592.1"/>
    <property type="molecule type" value="Genomic_DNA"/>
</dbReference>
<evidence type="ECO:0000259" key="4">
    <source>
        <dbReference type="Pfam" id="PF04500"/>
    </source>
</evidence>
<evidence type="ECO:0000313" key="7">
    <source>
        <dbReference type="EMBL" id="CAF3852181.1"/>
    </source>
</evidence>
<feature type="domain" description="FLYWCH-type" evidence="4">
    <location>
        <begin position="8"/>
        <end position="67"/>
    </location>
</feature>
<evidence type="ECO:0000256" key="2">
    <source>
        <dbReference type="ARBA" id="ARBA00022771"/>
    </source>
</evidence>
<dbReference type="EMBL" id="CAJOBE010002941">
    <property type="protein sequence ID" value="CAF3852181.1"/>
    <property type="molecule type" value="Genomic_DNA"/>
</dbReference>
<gene>
    <name evidence="7" type="ORF">FNK824_LOCUS17991</name>
    <name evidence="8" type="ORF">OTI717_LOCUS33563</name>
    <name evidence="5" type="ORF">RFH988_LOCUS23383</name>
    <name evidence="6" type="ORF">SEV965_LOCUS25316</name>
</gene>
<evidence type="ECO:0000256" key="3">
    <source>
        <dbReference type="ARBA" id="ARBA00022833"/>
    </source>
</evidence>
<dbReference type="OrthoDB" id="2311693at2759"/>
<name>A0A819UA68_9BILA</name>
<dbReference type="Pfam" id="PF04500">
    <property type="entry name" value="FLYWCH"/>
    <property type="match status" value="1"/>
</dbReference>